<dbReference type="Pfam" id="PF07470">
    <property type="entry name" value="Glyco_hydro_88"/>
    <property type="match status" value="1"/>
</dbReference>
<evidence type="ECO:0000256" key="3">
    <source>
        <dbReference type="PIRSR" id="PIRSR610905-1"/>
    </source>
</evidence>
<dbReference type="InterPro" id="IPR008928">
    <property type="entry name" value="6-hairpin_glycosidase_sf"/>
</dbReference>
<evidence type="ECO:0000256" key="1">
    <source>
        <dbReference type="ARBA" id="ARBA00022801"/>
    </source>
</evidence>
<name>A0A9D1M741_9BACT</name>
<reference evidence="6" key="2">
    <citation type="journal article" date="2021" name="PeerJ">
        <title>Extensive microbial diversity within the chicken gut microbiome revealed by metagenomics and culture.</title>
        <authorList>
            <person name="Gilroy R."/>
            <person name="Ravi A."/>
            <person name="Getino M."/>
            <person name="Pursley I."/>
            <person name="Horton D.L."/>
            <person name="Alikhan N.F."/>
            <person name="Baker D."/>
            <person name="Gharbi K."/>
            <person name="Hall N."/>
            <person name="Watson M."/>
            <person name="Adriaenssens E.M."/>
            <person name="Foster-Nyarko E."/>
            <person name="Jarju S."/>
            <person name="Secka A."/>
            <person name="Antonio M."/>
            <person name="Oren A."/>
            <person name="Chaudhuri R.R."/>
            <person name="La Ragione R."/>
            <person name="Hildebrand F."/>
            <person name="Pallen M.J."/>
        </authorList>
    </citation>
    <scope>NUCLEOTIDE SEQUENCE</scope>
    <source>
        <strain evidence="6">CHK158-818</strain>
    </source>
</reference>
<gene>
    <name evidence="6" type="ORF">IAB03_02865</name>
</gene>
<feature type="active site" description="Proton donor" evidence="3">
    <location>
        <position position="133"/>
    </location>
</feature>
<feature type="binding site" evidence="4">
    <location>
        <position position="133"/>
    </location>
    <ligand>
        <name>substrate</name>
    </ligand>
</feature>
<dbReference type="Gene3D" id="1.50.10.10">
    <property type="match status" value="1"/>
</dbReference>
<dbReference type="PANTHER" id="PTHR36845">
    <property type="entry name" value="HYDROLASE, PUTATIVE (AFU_ORTHOLOGUE AFUA_7G05090)-RELATED"/>
    <property type="match status" value="1"/>
</dbReference>
<evidence type="ECO:0000313" key="7">
    <source>
        <dbReference type="Proteomes" id="UP000824112"/>
    </source>
</evidence>
<dbReference type="InterPro" id="IPR012341">
    <property type="entry name" value="6hp_glycosidase-like_sf"/>
</dbReference>
<dbReference type="GO" id="GO:0052757">
    <property type="term" value="F:chondroitin hydrolase activity"/>
    <property type="evidence" value="ECO:0007669"/>
    <property type="project" value="TreeGrafter"/>
</dbReference>
<evidence type="ECO:0000256" key="2">
    <source>
        <dbReference type="ARBA" id="ARBA00038358"/>
    </source>
</evidence>
<feature type="binding site" evidence="4">
    <location>
        <position position="209"/>
    </location>
    <ligand>
        <name>substrate</name>
    </ligand>
</feature>
<organism evidence="6 7">
    <name type="scientific">Candidatus Gallibacteroides avistercoris</name>
    <dbReference type="NCBI Taxonomy" id="2840833"/>
    <lineage>
        <taxon>Bacteria</taxon>
        <taxon>Pseudomonadati</taxon>
        <taxon>Bacteroidota</taxon>
        <taxon>Bacteroidia</taxon>
        <taxon>Bacteroidales</taxon>
        <taxon>Bacteroidaceae</taxon>
        <taxon>Bacteroidaceae incertae sedis</taxon>
        <taxon>Candidatus Gallibacteroides</taxon>
    </lineage>
</organism>
<evidence type="ECO:0000256" key="4">
    <source>
        <dbReference type="PIRSR" id="PIRSR610905-2"/>
    </source>
</evidence>
<dbReference type="InterPro" id="IPR010905">
    <property type="entry name" value="Glyco_hydro_88"/>
</dbReference>
<feature type="region of interest" description="Disordered" evidence="5">
    <location>
        <begin position="181"/>
        <end position="210"/>
    </location>
</feature>
<proteinExistence type="inferred from homology"/>
<feature type="active site" description="Nucleophile" evidence="3">
    <location>
        <position position="73"/>
    </location>
</feature>
<reference evidence="6" key="1">
    <citation type="submission" date="2020-10" db="EMBL/GenBank/DDBJ databases">
        <authorList>
            <person name="Gilroy R."/>
        </authorList>
    </citation>
    <scope>NUCLEOTIDE SEQUENCE</scope>
    <source>
        <strain evidence="6">CHK158-818</strain>
    </source>
</reference>
<dbReference type="GO" id="GO:0000272">
    <property type="term" value="P:polysaccharide catabolic process"/>
    <property type="evidence" value="ECO:0007669"/>
    <property type="project" value="TreeGrafter"/>
</dbReference>
<feature type="binding site" evidence="4">
    <location>
        <position position="205"/>
    </location>
    <ligand>
        <name>substrate</name>
    </ligand>
</feature>
<accession>A0A9D1M741</accession>
<evidence type="ECO:0000313" key="6">
    <source>
        <dbReference type="EMBL" id="HIU54732.1"/>
    </source>
</evidence>
<feature type="compositionally biased region" description="Basic and acidic residues" evidence="5">
    <location>
        <begin position="184"/>
        <end position="193"/>
    </location>
</feature>
<feature type="binding site" evidence="4">
    <location>
        <position position="193"/>
    </location>
    <ligand>
        <name>substrate</name>
    </ligand>
</feature>
<dbReference type="PANTHER" id="PTHR36845:SF1">
    <property type="entry name" value="HYDROLASE, PUTATIVE (AFU_ORTHOLOGUE AFUA_7G05090)-RELATED"/>
    <property type="match status" value="1"/>
</dbReference>
<dbReference type="SUPFAM" id="SSF48208">
    <property type="entry name" value="Six-hairpin glycosidases"/>
    <property type="match status" value="1"/>
</dbReference>
<dbReference type="AlphaFoldDB" id="A0A9D1M741"/>
<dbReference type="Proteomes" id="UP000824112">
    <property type="component" value="Unassembled WGS sequence"/>
</dbReference>
<protein>
    <submittedName>
        <fullName evidence="6">Glycoside hydrolase family 88 protein</fullName>
    </submittedName>
</protein>
<dbReference type="InterPro" id="IPR052369">
    <property type="entry name" value="UG_Glycosaminoglycan_Hydrolase"/>
</dbReference>
<keyword evidence="1 6" id="KW-0378">Hydrolase</keyword>
<feature type="non-terminal residue" evidence="6">
    <location>
        <position position="210"/>
    </location>
</feature>
<sequence>MAESLRTDTTRLPRSIDSRGNLMTSDSRWWCSGFFPGSLWYLYELTGQDSLRVLAESFTRRVEREKFTTNNHDVGFMIYCSFGNGYRLTRNASYPEVMLTAARSLSTRYNPKIGLIRSWDSHKQRWQYPVIVDNMMNLELLMWATRYSRDSSFYKIAVSHADKTAENHYRPDNSCYHVVSYDPKTGKPEKKETGQGYADESSWARGQAWG</sequence>
<comment type="caution">
    <text evidence="6">The sequence shown here is derived from an EMBL/GenBank/DDBJ whole genome shotgun (WGS) entry which is preliminary data.</text>
</comment>
<evidence type="ECO:0000256" key="5">
    <source>
        <dbReference type="SAM" id="MobiDB-lite"/>
    </source>
</evidence>
<comment type="similarity">
    <text evidence="2">Belongs to the glycosyl hydrolase 88 family.</text>
</comment>
<feature type="binding site" evidence="4">
    <location>
        <position position="73"/>
    </location>
    <ligand>
        <name>substrate</name>
    </ligand>
</feature>
<dbReference type="EMBL" id="DVNA01000062">
    <property type="protein sequence ID" value="HIU54732.1"/>
    <property type="molecule type" value="Genomic_DNA"/>
</dbReference>